<protein>
    <submittedName>
        <fullName evidence="1">Uncharacterized protein</fullName>
    </submittedName>
</protein>
<organism evidence="1 2">
    <name type="scientific">Neocucurbitaria cava</name>
    <dbReference type="NCBI Taxonomy" id="798079"/>
    <lineage>
        <taxon>Eukaryota</taxon>
        <taxon>Fungi</taxon>
        <taxon>Dikarya</taxon>
        <taxon>Ascomycota</taxon>
        <taxon>Pezizomycotina</taxon>
        <taxon>Dothideomycetes</taxon>
        <taxon>Pleosporomycetidae</taxon>
        <taxon>Pleosporales</taxon>
        <taxon>Pleosporineae</taxon>
        <taxon>Cucurbitariaceae</taxon>
        <taxon>Neocucurbitaria</taxon>
    </lineage>
</organism>
<proteinExistence type="predicted"/>
<accession>A0A9W8Y2I0</accession>
<dbReference type="EMBL" id="JAPEUY010000018">
    <property type="protein sequence ID" value="KAJ4364196.1"/>
    <property type="molecule type" value="Genomic_DNA"/>
</dbReference>
<dbReference type="AlphaFoldDB" id="A0A9W8Y2I0"/>
<dbReference type="OrthoDB" id="4525710at2759"/>
<name>A0A9W8Y2I0_9PLEO</name>
<reference evidence="1" key="1">
    <citation type="submission" date="2022-10" db="EMBL/GenBank/DDBJ databases">
        <title>Tapping the CABI collections for fungal endophytes: first genome assemblies for Collariella, Neodidymelliopsis, Ascochyta clinopodiicola, Didymella pomorum, Didymosphaeria variabile, Neocosmospora piperis and Neocucurbitaria cava.</title>
        <authorList>
            <person name="Hill R."/>
        </authorList>
    </citation>
    <scope>NUCLEOTIDE SEQUENCE</scope>
    <source>
        <strain evidence="1">IMI 356814</strain>
    </source>
</reference>
<comment type="caution">
    <text evidence="1">The sequence shown here is derived from an EMBL/GenBank/DDBJ whole genome shotgun (WGS) entry which is preliminary data.</text>
</comment>
<dbReference type="Proteomes" id="UP001140560">
    <property type="component" value="Unassembled WGS sequence"/>
</dbReference>
<evidence type="ECO:0000313" key="1">
    <source>
        <dbReference type="EMBL" id="KAJ4364196.1"/>
    </source>
</evidence>
<sequence>MAVEYMLKCIPYLFDFSNVGDDEYRENIIAAAVILRQYEEIEKDDENDDTEGYESAGMPNHQTHRTSFLAVTQGIIDNCASFPTFASETLANATFWIAVRQEVYECFIHKRSPTMKFALYDMGPVSPANRLVMHAAEVTKWNWGEKTYGEWIRLNEEHAILKRQFQSALCAVWEIGPDVVGGRVYPEIWYTSDAQVVSAQHLELARMILVAEKPSVCPTVTTRPSSSSSATQRKAEAAARRKVEAEVRRIILRLCGIAFSNSKCMPALVSAMMGISLYGDYFTNEQDRMCLLQIFDKIDNTHAWPTSRQRLQLLEEWRAIDSTL</sequence>
<gene>
    <name evidence="1" type="ORF">N0V83_009652</name>
</gene>
<keyword evidence="2" id="KW-1185">Reference proteome</keyword>
<evidence type="ECO:0000313" key="2">
    <source>
        <dbReference type="Proteomes" id="UP001140560"/>
    </source>
</evidence>